<keyword evidence="1 2" id="KW-0378">Hydrolase</keyword>
<name>A0A0H1RAK2_9HYPH</name>
<gene>
    <name evidence="4" type="ORF">AA309_16890</name>
</gene>
<dbReference type="InterPro" id="IPR004175">
    <property type="entry name" value="RNA_CPDase"/>
</dbReference>
<comment type="caution">
    <text evidence="4">The sequence shown here is derived from an EMBL/GenBank/DDBJ whole genome shotgun (WGS) entry which is preliminary data.</text>
</comment>
<proteinExistence type="inferred from homology"/>
<comment type="function">
    <text evidence="2">Hydrolyzes RNA 2',3'-cyclic phosphodiester to an RNA 2'-phosphomonoester.</text>
</comment>
<dbReference type="GO" id="GO:0008664">
    <property type="term" value="F:RNA 2',3'-cyclic 3'-phosphodiesterase activity"/>
    <property type="evidence" value="ECO:0007669"/>
    <property type="project" value="UniProtKB-EC"/>
</dbReference>
<dbReference type="AlphaFoldDB" id="A0A0H1RAK2"/>
<evidence type="ECO:0000259" key="3">
    <source>
        <dbReference type="Pfam" id="PF02834"/>
    </source>
</evidence>
<evidence type="ECO:0000313" key="5">
    <source>
        <dbReference type="Proteomes" id="UP000035489"/>
    </source>
</evidence>
<feature type="active site" description="Proton donor" evidence="2">
    <location>
        <position position="37"/>
    </location>
</feature>
<keyword evidence="4" id="KW-0436">Ligase</keyword>
<feature type="active site" description="Proton acceptor" evidence="2">
    <location>
        <position position="121"/>
    </location>
</feature>
<organism evidence="4 5">
    <name type="scientific">Microvirga vignae</name>
    <dbReference type="NCBI Taxonomy" id="1225564"/>
    <lineage>
        <taxon>Bacteria</taxon>
        <taxon>Pseudomonadati</taxon>
        <taxon>Pseudomonadota</taxon>
        <taxon>Alphaproteobacteria</taxon>
        <taxon>Hyphomicrobiales</taxon>
        <taxon>Methylobacteriaceae</taxon>
        <taxon>Microvirga</taxon>
    </lineage>
</organism>
<feature type="domain" description="Phosphoesterase HXTX" evidence="3">
    <location>
        <begin position="8"/>
        <end position="85"/>
    </location>
</feature>
<dbReference type="PATRIC" id="fig|1225564.3.peg.4481"/>
<sequence>MPRLFTGIEIPAEIGLALSTYRGGLPGARWVDPESYHITLRFIGDVDERIADDVCSILGDSRWREPITITFDRLGTFGGSKPRTVFAHTSDNGELADLQAEQERMMRQIGLPPEARKFTPHVTLARLKNASPIDVADYMATRGHFQKLTFTMNRFVLYSSKASVGGGPYVIEAAYPLS</sequence>
<evidence type="ECO:0000313" key="4">
    <source>
        <dbReference type="EMBL" id="KLK92089.1"/>
    </source>
</evidence>
<feature type="domain" description="Phosphoesterase HXTX" evidence="3">
    <location>
        <begin position="93"/>
        <end position="167"/>
    </location>
</feature>
<dbReference type="NCBIfam" id="TIGR02258">
    <property type="entry name" value="2_5_ligase"/>
    <property type="match status" value="1"/>
</dbReference>
<comment type="similarity">
    <text evidence="2">Belongs to the 2H phosphoesterase superfamily. ThpR family.</text>
</comment>
<comment type="catalytic activity">
    <reaction evidence="2">
        <text>a 3'-end 2',3'-cyclophospho-ribonucleotide-RNA + H2O = a 3'-end 2'-phospho-ribonucleotide-RNA + H(+)</text>
        <dbReference type="Rhea" id="RHEA:11828"/>
        <dbReference type="Rhea" id="RHEA-COMP:10464"/>
        <dbReference type="Rhea" id="RHEA-COMP:17353"/>
        <dbReference type="ChEBI" id="CHEBI:15377"/>
        <dbReference type="ChEBI" id="CHEBI:15378"/>
        <dbReference type="ChEBI" id="CHEBI:83064"/>
        <dbReference type="ChEBI" id="CHEBI:173113"/>
        <dbReference type="EC" id="3.1.4.58"/>
    </reaction>
</comment>
<dbReference type="SUPFAM" id="SSF55144">
    <property type="entry name" value="LigT-like"/>
    <property type="match status" value="1"/>
</dbReference>
<dbReference type="Proteomes" id="UP000035489">
    <property type="component" value="Unassembled WGS sequence"/>
</dbReference>
<dbReference type="PANTHER" id="PTHR35561">
    <property type="entry name" value="RNA 2',3'-CYCLIC PHOSPHODIESTERASE"/>
    <property type="match status" value="1"/>
</dbReference>
<evidence type="ECO:0000256" key="1">
    <source>
        <dbReference type="ARBA" id="ARBA00022801"/>
    </source>
</evidence>
<keyword evidence="5" id="KW-1185">Reference proteome</keyword>
<protein>
    <recommendedName>
        <fullName evidence="2">RNA 2',3'-cyclic phosphodiesterase</fullName>
        <shortName evidence="2">RNA 2',3'-CPDase</shortName>
        <ecNumber evidence="2">3.1.4.58</ecNumber>
    </recommendedName>
</protein>
<feature type="short sequence motif" description="HXTX 2" evidence="2">
    <location>
        <begin position="121"/>
        <end position="124"/>
    </location>
</feature>
<reference evidence="4 5" key="1">
    <citation type="submission" date="2015-05" db="EMBL/GenBank/DDBJ databases">
        <title>Draft genome sequence of Microvirga vignae strain BR3299, a novel nitrogen fixing bacteria isolated from Brazil semi-aired region.</title>
        <authorList>
            <person name="Zilli J.E."/>
            <person name="Passos S.R."/>
            <person name="Leite J."/>
            <person name="Baldani J.I."/>
            <person name="Xavier G.R."/>
            <person name="Rumjaneck N.G."/>
            <person name="Simoes-Araujo J.L."/>
        </authorList>
    </citation>
    <scope>NUCLEOTIDE SEQUENCE [LARGE SCALE GENOMIC DNA]</scope>
    <source>
        <strain evidence="4 5">BR3299</strain>
    </source>
</reference>
<feature type="short sequence motif" description="HXTX 1" evidence="2">
    <location>
        <begin position="37"/>
        <end position="40"/>
    </location>
</feature>
<dbReference type="HAMAP" id="MF_01940">
    <property type="entry name" value="RNA_CPDase"/>
    <property type="match status" value="1"/>
</dbReference>
<accession>A0A0H1RAK2</accession>
<dbReference type="OrthoDB" id="9793819at2"/>
<dbReference type="Pfam" id="PF02834">
    <property type="entry name" value="LigT_PEase"/>
    <property type="match status" value="2"/>
</dbReference>
<dbReference type="RefSeq" id="WP_047190175.1">
    <property type="nucleotide sequence ID" value="NZ_LCYG01000042.1"/>
</dbReference>
<dbReference type="STRING" id="1225564.AA309_16890"/>
<dbReference type="InterPro" id="IPR009097">
    <property type="entry name" value="Cyclic_Pdiesterase"/>
</dbReference>
<dbReference type="EMBL" id="LCYG01000042">
    <property type="protein sequence ID" value="KLK92089.1"/>
    <property type="molecule type" value="Genomic_DNA"/>
</dbReference>
<dbReference type="PANTHER" id="PTHR35561:SF1">
    <property type="entry name" value="RNA 2',3'-CYCLIC PHOSPHODIESTERASE"/>
    <property type="match status" value="1"/>
</dbReference>
<dbReference type="EC" id="3.1.4.58" evidence="2"/>
<dbReference type="InterPro" id="IPR014051">
    <property type="entry name" value="Phosphoesterase_HXTX"/>
</dbReference>
<evidence type="ECO:0000256" key="2">
    <source>
        <dbReference type="HAMAP-Rule" id="MF_01940"/>
    </source>
</evidence>
<dbReference type="GO" id="GO:0004113">
    <property type="term" value="F:2',3'-cyclic-nucleotide 3'-phosphodiesterase activity"/>
    <property type="evidence" value="ECO:0007669"/>
    <property type="project" value="InterPro"/>
</dbReference>
<dbReference type="GO" id="GO:0016874">
    <property type="term" value="F:ligase activity"/>
    <property type="evidence" value="ECO:0007669"/>
    <property type="project" value="UniProtKB-KW"/>
</dbReference>
<dbReference type="Gene3D" id="3.90.1140.10">
    <property type="entry name" value="Cyclic phosphodiesterase"/>
    <property type="match status" value="1"/>
</dbReference>